<protein>
    <submittedName>
        <fullName evidence="3">MFS transporter</fullName>
    </submittedName>
</protein>
<evidence type="ECO:0000313" key="3">
    <source>
        <dbReference type="EMBL" id="QPH53496.1"/>
    </source>
</evidence>
<feature type="transmembrane region" description="Helical" evidence="2">
    <location>
        <begin position="281"/>
        <end position="298"/>
    </location>
</feature>
<feature type="transmembrane region" description="Helical" evidence="2">
    <location>
        <begin position="215"/>
        <end position="241"/>
    </location>
</feature>
<dbReference type="PANTHER" id="PTHR11328">
    <property type="entry name" value="MAJOR FACILITATOR SUPERFAMILY DOMAIN-CONTAINING PROTEIN"/>
    <property type="match status" value="1"/>
</dbReference>
<reference evidence="3 4" key="1">
    <citation type="submission" date="2020-11" db="EMBL/GenBank/DDBJ databases">
        <title>Description of Pontivivens ytuae sp. nov. isolated from deep sea sediment of Mariana Trench.</title>
        <authorList>
            <person name="Wang Z."/>
            <person name="Sun Q.-L."/>
            <person name="Xu X.-D."/>
            <person name="Tang Y.-Z."/>
            <person name="Zhang J."/>
        </authorList>
    </citation>
    <scope>NUCLEOTIDE SEQUENCE [LARGE SCALE GENOMIC DNA]</scope>
    <source>
        <strain evidence="3 4">MT2928</strain>
    </source>
</reference>
<keyword evidence="2" id="KW-0812">Transmembrane</keyword>
<feature type="transmembrane region" description="Helical" evidence="2">
    <location>
        <begin position="39"/>
        <end position="57"/>
    </location>
</feature>
<feature type="transmembrane region" description="Helical" evidence="2">
    <location>
        <begin position="169"/>
        <end position="189"/>
    </location>
</feature>
<dbReference type="Gene3D" id="1.20.1250.20">
    <property type="entry name" value="MFS general substrate transporter like domains"/>
    <property type="match status" value="2"/>
</dbReference>
<accession>A0A7S9QCV7</accession>
<evidence type="ECO:0000313" key="4">
    <source>
        <dbReference type="Proteomes" id="UP000594800"/>
    </source>
</evidence>
<keyword evidence="4" id="KW-1185">Reference proteome</keyword>
<dbReference type="KEGG" id="poz:I0K15_17170"/>
<feature type="transmembrane region" description="Helical" evidence="2">
    <location>
        <begin position="143"/>
        <end position="163"/>
    </location>
</feature>
<feature type="transmembrane region" description="Helical" evidence="2">
    <location>
        <begin position="78"/>
        <end position="96"/>
    </location>
</feature>
<dbReference type="EMBL" id="CP064942">
    <property type="protein sequence ID" value="QPH53496.1"/>
    <property type="molecule type" value="Genomic_DNA"/>
</dbReference>
<dbReference type="Proteomes" id="UP000594800">
    <property type="component" value="Chromosome"/>
</dbReference>
<dbReference type="Pfam" id="PF13347">
    <property type="entry name" value="MFS_2"/>
    <property type="match status" value="1"/>
</dbReference>
<feature type="transmembrane region" description="Helical" evidence="2">
    <location>
        <begin position="102"/>
        <end position="122"/>
    </location>
</feature>
<feature type="transmembrane region" description="Helical" evidence="2">
    <location>
        <begin position="304"/>
        <end position="324"/>
    </location>
</feature>
<organism evidence="3 4">
    <name type="scientific">Pontivivens ytuae</name>
    <dbReference type="NCBI Taxonomy" id="2789856"/>
    <lineage>
        <taxon>Bacteria</taxon>
        <taxon>Pseudomonadati</taxon>
        <taxon>Pseudomonadota</taxon>
        <taxon>Alphaproteobacteria</taxon>
        <taxon>Rhodobacterales</taxon>
        <taxon>Paracoccaceae</taxon>
        <taxon>Pontivivens</taxon>
    </lineage>
</organism>
<dbReference type="InterPro" id="IPR036259">
    <property type="entry name" value="MFS_trans_sf"/>
</dbReference>
<gene>
    <name evidence="3" type="ORF">I0K15_17170</name>
</gene>
<keyword evidence="2" id="KW-1133">Transmembrane helix</keyword>
<proteinExistence type="inferred from homology"/>
<dbReference type="SUPFAM" id="SSF103473">
    <property type="entry name" value="MFS general substrate transporter"/>
    <property type="match status" value="1"/>
</dbReference>
<dbReference type="GO" id="GO:0015293">
    <property type="term" value="F:symporter activity"/>
    <property type="evidence" value="ECO:0007669"/>
    <property type="project" value="InterPro"/>
</dbReference>
<evidence type="ECO:0000256" key="1">
    <source>
        <dbReference type="ARBA" id="ARBA00009617"/>
    </source>
</evidence>
<dbReference type="InterPro" id="IPR039672">
    <property type="entry name" value="MFS_2"/>
</dbReference>
<feature type="transmembrane region" description="Helical" evidence="2">
    <location>
        <begin position="7"/>
        <end position="33"/>
    </location>
</feature>
<feature type="transmembrane region" description="Helical" evidence="2">
    <location>
        <begin position="253"/>
        <end position="272"/>
    </location>
</feature>
<feature type="transmembrane region" description="Helical" evidence="2">
    <location>
        <begin position="386"/>
        <end position="410"/>
    </location>
</feature>
<sequence>MRLPRSVLAAYAAPALPLAAIYLPVFVFLAPFWSGEMGLSVGAIGAVFIAIRLFDAFSDPAMGWLSDRLPIGGRRRKPWLVVAVPGIAVASWALLAPPDGVGIGWFAGFLLMLTVSWTMFLTPYFSWGAELSGDYSERSRITVWRETVGLLGTVCAMLLYGTADPGSGLARVALLVAVGLPILTLIAIWKAPEPKAGRGTPAARTLLRVMREEPVFARLIVAYLINGAANGLSATLFLFFVEFRLGAPEAGGPLLILYFGAAMLGAPIWIWSARRFDKHRVWCLAMIYAATVFTWAFLLGEGDVMLFAVISGLAGLALGADLALPPAMQADVVDLDTARSGKARTGAFFALWSVATKAAVAVSGGVALLILDMVGFSGQGGNDETALIWVAALYALAPVALKLTAVAMMWNFPLNRARVADVRARIDAMAPAE</sequence>
<dbReference type="PANTHER" id="PTHR11328:SF24">
    <property type="entry name" value="MAJOR FACILITATOR SUPERFAMILY (MFS) PROFILE DOMAIN-CONTAINING PROTEIN"/>
    <property type="match status" value="1"/>
</dbReference>
<dbReference type="GO" id="GO:0008643">
    <property type="term" value="P:carbohydrate transport"/>
    <property type="evidence" value="ECO:0007669"/>
    <property type="project" value="InterPro"/>
</dbReference>
<comment type="similarity">
    <text evidence="1">Belongs to the sodium:galactoside symporter (TC 2.A.2) family.</text>
</comment>
<name>A0A7S9QCV7_9RHOB</name>
<dbReference type="RefSeq" id="WP_196102705.1">
    <property type="nucleotide sequence ID" value="NZ_CP064942.1"/>
</dbReference>
<feature type="transmembrane region" description="Helical" evidence="2">
    <location>
        <begin position="345"/>
        <end position="371"/>
    </location>
</feature>
<dbReference type="AlphaFoldDB" id="A0A7S9QCV7"/>
<keyword evidence="2" id="KW-0472">Membrane</keyword>
<dbReference type="GO" id="GO:0005886">
    <property type="term" value="C:plasma membrane"/>
    <property type="evidence" value="ECO:0007669"/>
    <property type="project" value="TreeGrafter"/>
</dbReference>
<evidence type="ECO:0000256" key="2">
    <source>
        <dbReference type="SAM" id="Phobius"/>
    </source>
</evidence>